<evidence type="ECO:0000256" key="1">
    <source>
        <dbReference type="SAM" id="MobiDB-lite"/>
    </source>
</evidence>
<feature type="compositionally biased region" description="Basic and acidic residues" evidence="1">
    <location>
        <begin position="407"/>
        <end position="422"/>
    </location>
</feature>
<reference evidence="3" key="2">
    <citation type="submission" date="2018-05" db="EMBL/GenBank/DDBJ databases">
        <title>OgluRS3 (Oryza glumaepatula Reference Sequence Version 3).</title>
        <authorList>
            <person name="Zhang J."/>
            <person name="Kudrna D."/>
            <person name="Lee S."/>
            <person name="Talag J."/>
            <person name="Welchert J."/>
            <person name="Wing R.A."/>
        </authorList>
    </citation>
    <scope>NUCLEOTIDE SEQUENCE [LARGE SCALE GENOMIC DNA]</scope>
</reference>
<evidence type="ECO:0000259" key="2">
    <source>
        <dbReference type="Pfam" id="PF13460"/>
    </source>
</evidence>
<dbReference type="GO" id="GO:0042644">
    <property type="term" value="C:chloroplast nucleoid"/>
    <property type="evidence" value="ECO:0007669"/>
    <property type="project" value="EnsemblPlants"/>
</dbReference>
<protein>
    <recommendedName>
        <fullName evidence="2">NAD(P)-binding domain-containing protein</fullName>
    </recommendedName>
</protein>
<sequence>MASPYRLPSHSPQSKHANAIPHPSARPTHLHTFLIPRRPCPPPVRPPDTPAMPPALTSNPPSFRPLSTPLTRRRAATTFLCRVGPGKPSKDTGADDEPKKRSFFADFGKLSDGRSLIPAFPPAAAGSLFAGGRGRKDPQTVFVAGATGQAGVRIAQTLLRQGFAVRAGVPDLASAQELARLASAYRLISPTEARRLNAVESDFEDPEAIAKSIGPATKVVVTVGAAEKGPDGGVVTTDEALRVVQAADLAGVTHVVVVYDLGAGDPSGESTYNVLDGFTSFFSNLFSRVQSLPLNEFLAKVVETDVRYTLIKTSLTDDYSPESTYGLVLAKEGASSTTSSTETGKVSKLQIAGLVADVFSNVAVAENKVVQVSTSSSVTSKTIEEAFSAIPEDSRRKEYQDAVAKAQAEEETRASQRTRQAEEDTTTVKAGGRKTPSDEAAASEAQASLENLLSRAKGFGTDFSWEKLSTQLAGVATQDSDEVEPKAQIATVRGQAKAKKLAPQRAVVKPAAQKTRPTPKQPESKPDVRPVFGGLFKQETIFVDED</sequence>
<dbReference type="PANTHER" id="PTHR47711">
    <property type="entry name" value="PROTEIN PLASTID TRANSCRIPTIONALLY ACTIVE 16, CHLOROPLASTIC"/>
    <property type="match status" value="1"/>
</dbReference>
<dbReference type="Gramene" id="OGLUM05G10620.1">
    <property type="protein sequence ID" value="OGLUM05G10620.1"/>
    <property type="gene ID" value="OGLUM05G10620"/>
</dbReference>
<proteinExistence type="predicted"/>
<organism evidence="3">
    <name type="scientific">Oryza glumipatula</name>
    <dbReference type="NCBI Taxonomy" id="40148"/>
    <lineage>
        <taxon>Eukaryota</taxon>
        <taxon>Viridiplantae</taxon>
        <taxon>Streptophyta</taxon>
        <taxon>Embryophyta</taxon>
        <taxon>Tracheophyta</taxon>
        <taxon>Spermatophyta</taxon>
        <taxon>Magnoliopsida</taxon>
        <taxon>Liliopsida</taxon>
        <taxon>Poales</taxon>
        <taxon>Poaceae</taxon>
        <taxon>BOP clade</taxon>
        <taxon>Oryzoideae</taxon>
        <taxon>Oryzeae</taxon>
        <taxon>Oryzinae</taxon>
        <taxon>Oryza</taxon>
    </lineage>
</organism>
<evidence type="ECO:0000313" key="3">
    <source>
        <dbReference type="EnsemblPlants" id="OGLUM05G10620.1"/>
    </source>
</evidence>
<dbReference type="STRING" id="40148.A0A0D9ZWS7"/>
<dbReference type="Gene3D" id="3.40.50.720">
    <property type="entry name" value="NAD(P)-binding Rossmann-like Domain"/>
    <property type="match status" value="1"/>
</dbReference>
<dbReference type="Pfam" id="PF13460">
    <property type="entry name" value="NAD_binding_10"/>
    <property type="match status" value="1"/>
</dbReference>
<dbReference type="eggNOG" id="KOG1203">
    <property type="taxonomic scope" value="Eukaryota"/>
</dbReference>
<keyword evidence="4" id="KW-1185">Reference proteome</keyword>
<dbReference type="PANTHER" id="PTHR47711:SF2">
    <property type="entry name" value="PROTEIN PLASTID TRANSCRIPTIONALLY ACTIVE 16, CHLOROPLASTIC"/>
    <property type="match status" value="1"/>
</dbReference>
<accession>A0A0D9ZWS7</accession>
<feature type="compositionally biased region" description="Pro residues" evidence="1">
    <location>
        <begin position="38"/>
        <end position="53"/>
    </location>
</feature>
<dbReference type="SUPFAM" id="SSF51735">
    <property type="entry name" value="NAD(P)-binding Rossmann-fold domains"/>
    <property type="match status" value="1"/>
</dbReference>
<dbReference type="GO" id="GO:0009535">
    <property type="term" value="C:chloroplast thylakoid membrane"/>
    <property type="evidence" value="ECO:0007669"/>
    <property type="project" value="EnsemblPlants"/>
</dbReference>
<feature type="region of interest" description="Disordered" evidence="1">
    <location>
        <begin position="494"/>
        <end position="531"/>
    </location>
</feature>
<dbReference type="Proteomes" id="UP000026961">
    <property type="component" value="Chromosome 5"/>
</dbReference>
<dbReference type="AlphaFoldDB" id="A0A0D9ZWS7"/>
<evidence type="ECO:0000313" key="4">
    <source>
        <dbReference type="Proteomes" id="UP000026961"/>
    </source>
</evidence>
<dbReference type="HOGENOM" id="CLU_043457_0_0_1"/>
<dbReference type="EnsemblPlants" id="OGLUM05G10620.1">
    <property type="protein sequence ID" value="OGLUM05G10620.1"/>
    <property type="gene ID" value="OGLUM05G10620"/>
</dbReference>
<dbReference type="GO" id="GO:0007623">
    <property type="term" value="P:circadian rhythm"/>
    <property type="evidence" value="ECO:0007669"/>
    <property type="project" value="EnsemblPlants"/>
</dbReference>
<dbReference type="InterPro" id="IPR016040">
    <property type="entry name" value="NAD(P)-bd_dom"/>
</dbReference>
<dbReference type="InterPro" id="IPR036291">
    <property type="entry name" value="NAD(P)-bd_dom_sf"/>
</dbReference>
<feature type="domain" description="NAD(P)-binding" evidence="2">
    <location>
        <begin position="145"/>
        <end position="360"/>
    </location>
</feature>
<dbReference type="GO" id="GO:0098572">
    <property type="term" value="C:stromal side of plastid thylakoid membrane"/>
    <property type="evidence" value="ECO:0007669"/>
    <property type="project" value="EnsemblPlants"/>
</dbReference>
<feature type="region of interest" description="Disordered" evidence="1">
    <location>
        <begin position="1"/>
        <end position="68"/>
    </location>
</feature>
<reference evidence="3" key="1">
    <citation type="submission" date="2015-04" db="UniProtKB">
        <authorList>
            <consortium name="EnsemblPlants"/>
        </authorList>
    </citation>
    <scope>IDENTIFICATION</scope>
</reference>
<name>A0A0D9ZWS7_9ORYZ</name>
<feature type="region of interest" description="Disordered" evidence="1">
    <location>
        <begin position="389"/>
        <end position="446"/>
    </location>
</feature>